<accession>C9LGQ1</accession>
<dbReference type="EMBL" id="ACIJ02000018">
    <property type="protein sequence ID" value="EEX71859.1"/>
    <property type="molecule type" value="Genomic_DNA"/>
</dbReference>
<dbReference type="HOGENOM" id="CLU_1377078_0_0_10"/>
<feature type="compositionally biased region" description="Basic residues" evidence="1">
    <location>
        <begin position="179"/>
        <end position="198"/>
    </location>
</feature>
<evidence type="ECO:0000256" key="1">
    <source>
        <dbReference type="SAM" id="MobiDB-lite"/>
    </source>
</evidence>
<gene>
    <name evidence="2" type="ORF">GCWU000325_01397</name>
</gene>
<proteinExistence type="predicted"/>
<dbReference type="eggNOG" id="ENOG5033UYZ">
    <property type="taxonomic scope" value="Bacteria"/>
</dbReference>
<dbReference type="Proteomes" id="UP000003460">
    <property type="component" value="Unassembled WGS sequence"/>
</dbReference>
<name>C9LGQ1_9BACT</name>
<dbReference type="OrthoDB" id="1092763at2"/>
<dbReference type="AlphaFoldDB" id="C9LGQ1"/>
<organism evidence="2 3">
    <name type="scientific">Alloprevotella tannerae ATCC 51259</name>
    <dbReference type="NCBI Taxonomy" id="626522"/>
    <lineage>
        <taxon>Bacteria</taxon>
        <taxon>Pseudomonadati</taxon>
        <taxon>Bacteroidota</taxon>
        <taxon>Bacteroidia</taxon>
        <taxon>Bacteroidales</taxon>
        <taxon>Prevotellaceae</taxon>
        <taxon>Alloprevotella</taxon>
    </lineage>
</organism>
<keyword evidence="3" id="KW-1185">Reference proteome</keyword>
<protein>
    <submittedName>
        <fullName evidence="2">Uncharacterized protein</fullName>
    </submittedName>
</protein>
<evidence type="ECO:0000313" key="3">
    <source>
        <dbReference type="Proteomes" id="UP000003460"/>
    </source>
</evidence>
<evidence type="ECO:0000313" key="2">
    <source>
        <dbReference type="EMBL" id="EEX71859.1"/>
    </source>
</evidence>
<feature type="region of interest" description="Disordered" evidence="1">
    <location>
        <begin position="176"/>
        <end position="198"/>
    </location>
</feature>
<reference evidence="2" key="1">
    <citation type="submission" date="2009-09" db="EMBL/GenBank/DDBJ databases">
        <authorList>
            <person name="Weinstock G."/>
            <person name="Sodergren E."/>
            <person name="Clifton S."/>
            <person name="Fulton L."/>
            <person name="Fulton B."/>
            <person name="Courtney L."/>
            <person name="Fronick C."/>
            <person name="Harrison M."/>
            <person name="Strong C."/>
            <person name="Farmer C."/>
            <person name="Delahaunty K."/>
            <person name="Markovic C."/>
            <person name="Hall O."/>
            <person name="Minx P."/>
            <person name="Tomlinson C."/>
            <person name="Mitreva M."/>
            <person name="Nelson J."/>
            <person name="Hou S."/>
            <person name="Wollam A."/>
            <person name="Pepin K.H."/>
            <person name="Johnson M."/>
            <person name="Bhonagiri V."/>
            <person name="Nash W.E."/>
            <person name="Warren W."/>
            <person name="Chinwalla A."/>
            <person name="Mardis E.R."/>
            <person name="Wilson R.K."/>
        </authorList>
    </citation>
    <scope>NUCLEOTIDE SEQUENCE [LARGE SCALE GENOMIC DNA]</scope>
    <source>
        <strain evidence="2">ATCC 51259</strain>
    </source>
</reference>
<sequence>MIRAIIFILFAIMCNATQHVPTKLPKPLFEQRNLNVCLESDQDGKTYLKLVALYAPVNSAYFLCGSEMEEDRFRELNPEFTLYWEYRRVRSKDGEECSVVAHFVKDTETGHYKIYEASFLDNWWEMVGAPQIDTDSPTNYLPQQISFDPKKGEYKYAGRSDNDKLLAVKAWKYVQQKRAERRKPKAAGTGTRKKRGKR</sequence>
<comment type="caution">
    <text evidence="2">The sequence shown here is derived from an EMBL/GenBank/DDBJ whole genome shotgun (WGS) entry which is preliminary data.</text>
</comment>